<protein>
    <submittedName>
        <fullName evidence="9">Unannotated protein</fullName>
    </submittedName>
</protein>
<feature type="transmembrane region" description="Helical" evidence="8">
    <location>
        <begin position="472"/>
        <end position="491"/>
    </location>
</feature>
<organism evidence="9">
    <name type="scientific">freshwater metagenome</name>
    <dbReference type="NCBI Taxonomy" id="449393"/>
    <lineage>
        <taxon>unclassified sequences</taxon>
        <taxon>metagenomes</taxon>
        <taxon>ecological metagenomes</taxon>
    </lineage>
</organism>
<dbReference type="PRINTS" id="PR01806">
    <property type="entry name" value="VIRFACTRMVIN"/>
</dbReference>
<dbReference type="AlphaFoldDB" id="A0A6J6CBT2"/>
<evidence type="ECO:0000256" key="2">
    <source>
        <dbReference type="ARBA" id="ARBA00022475"/>
    </source>
</evidence>
<evidence type="ECO:0000256" key="7">
    <source>
        <dbReference type="ARBA" id="ARBA00023136"/>
    </source>
</evidence>
<evidence type="ECO:0000256" key="5">
    <source>
        <dbReference type="ARBA" id="ARBA00022984"/>
    </source>
</evidence>
<evidence type="ECO:0000256" key="8">
    <source>
        <dbReference type="SAM" id="Phobius"/>
    </source>
</evidence>
<keyword evidence="4" id="KW-0133">Cell shape</keyword>
<feature type="transmembrane region" description="Helical" evidence="8">
    <location>
        <begin position="167"/>
        <end position="186"/>
    </location>
</feature>
<dbReference type="GO" id="GO:0005886">
    <property type="term" value="C:plasma membrane"/>
    <property type="evidence" value="ECO:0007669"/>
    <property type="project" value="UniProtKB-SubCell"/>
</dbReference>
<proteinExistence type="predicted"/>
<evidence type="ECO:0000256" key="6">
    <source>
        <dbReference type="ARBA" id="ARBA00022989"/>
    </source>
</evidence>
<keyword evidence="5" id="KW-0573">Peptidoglycan synthesis</keyword>
<keyword evidence="6 8" id="KW-1133">Transmembrane helix</keyword>
<feature type="transmembrane region" description="Helical" evidence="8">
    <location>
        <begin position="245"/>
        <end position="265"/>
    </location>
</feature>
<dbReference type="GO" id="GO:0034204">
    <property type="term" value="P:lipid translocation"/>
    <property type="evidence" value="ECO:0007669"/>
    <property type="project" value="TreeGrafter"/>
</dbReference>
<feature type="transmembrane region" description="Helical" evidence="8">
    <location>
        <begin position="12"/>
        <end position="37"/>
    </location>
</feature>
<feature type="transmembrane region" description="Helical" evidence="8">
    <location>
        <begin position="333"/>
        <end position="357"/>
    </location>
</feature>
<evidence type="ECO:0000256" key="3">
    <source>
        <dbReference type="ARBA" id="ARBA00022692"/>
    </source>
</evidence>
<dbReference type="GO" id="GO:0008360">
    <property type="term" value="P:regulation of cell shape"/>
    <property type="evidence" value="ECO:0007669"/>
    <property type="project" value="UniProtKB-KW"/>
</dbReference>
<dbReference type="NCBIfam" id="TIGR01695">
    <property type="entry name" value="murJ_mviN"/>
    <property type="match status" value="1"/>
</dbReference>
<sequence>MTDHNPSVTRSSVIMASGTIVSRILGFARAVVLAVAIGVTTDAADAFGVANQLPNSVYAIIVGGVLNAVMVPQLVKARSNSDGGKGYVDRFVTLAITVFFSVSVLFTIAAPILVRIYTSGWSDQQLALATAFAYWCLPQLFFYGLYSILGEVLNSRKAFGPFMWAPVLNNVVSLIGLALFVFIFAADPNGARPISEWGPEQIALLAGSATAGVAAQALILLLSWKRIGLKLNLNFQFRGFGLRPAMKAASWSLAMVLVTQVGGIVQTAVTSTAAVGRDSGEAVASVAAAAIAWLIFMLPHSVVTVSIATAYFTRMSEHHQSGNMEKFKSDLTTALRVIAMVSVIATVLLIVLSYPMARVFASEYSSTVALGNVIAAFMIGLLPFSFVYMMQRAFFALEDTRTPFIFTSIQIAIHIAGSITLGFVMPKEFLVVSIALLTAMSVSVQGVIAYSMLRKKIGGLRGYGVSGSTWKFLLAAIPATAVAVGMVWVLGGVGSASYAMSGIVPSLLVSLLVGSLSGLTYLLLLWALRAAELNELTRAIRDRLGKNKTS</sequence>
<feature type="transmembrane region" description="Helical" evidence="8">
    <location>
        <begin position="402"/>
        <end position="423"/>
    </location>
</feature>
<feature type="transmembrane region" description="Helical" evidence="8">
    <location>
        <begin position="57"/>
        <end position="75"/>
    </location>
</feature>
<feature type="transmembrane region" description="Helical" evidence="8">
    <location>
        <begin position="285"/>
        <end position="312"/>
    </location>
</feature>
<accession>A0A6J6CBT2</accession>
<feature type="transmembrane region" description="Helical" evidence="8">
    <location>
        <begin position="87"/>
        <end position="114"/>
    </location>
</feature>
<reference evidence="9" key="1">
    <citation type="submission" date="2020-05" db="EMBL/GenBank/DDBJ databases">
        <authorList>
            <person name="Chiriac C."/>
            <person name="Salcher M."/>
            <person name="Ghai R."/>
            <person name="Kavagutti S V."/>
        </authorList>
    </citation>
    <scope>NUCLEOTIDE SEQUENCE</scope>
</reference>
<dbReference type="GO" id="GO:0015648">
    <property type="term" value="F:lipid-linked peptidoglycan transporter activity"/>
    <property type="evidence" value="ECO:0007669"/>
    <property type="project" value="TreeGrafter"/>
</dbReference>
<dbReference type="GO" id="GO:0009252">
    <property type="term" value="P:peptidoglycan biosynthetic process"/>
    <property type="evidence" value="ECO:0007669"/>
    <property type="project" value="UniProtKB-KW"/>
</dbReference>
<name>A0A6J6CBT2_9ZZZZ</name>
<keyword evidence="3 8" id="KW-0812">Transmembrane</keyword>
<dbReference type="CDD" id="cd13123">
    <property type="entry name" value="MATE_MurJ_like"/>
    <property type="match status" value="1"/>
</dbReference>
<dbReference type="InterPro" id="IPR004268">
    <property type="entry name" value="MurJ"/>
</dbReference>
<evidence type="ECO:0000313" key="9">
    <source>
        <dbReference type="EMBL" id="CAB4548565.1"/>
    </source>
</evidence>
<feature type="transmembrane region" description="Helical" evidence="8">
    <location>
        <begin position="202"/>
        <end position="224"/>
    </location>
</feature>
<evidence type="ECO:0000256" key="4">
    <source>
        <dbReference type="ARBA" id="ARBA00022960"/>
    </source>
</evidence>
<dbReference type="EMBL" id="CAEZST010000014">
    <property type="protein sequence ID" value="CAB4548565.1"/>
    <property type="molecule type" value="Genomic_DNA"/>
</dbReference>
<dbReference type="PANTHER" id="PTHR47019:SF1">
    <property type="entry name" value="LIPID II FLIPPASE MURJ"/>
    <property type="match status" value="1"/>
</dbReference>
<keyword evidence="7 8" id="KW-0472">Membrane</keyword>
<feature type="transmembrane region" description="Helical" evidence="8">
    <location>
        <begin position="369"/>
        <end position="390"/>
    </location>
</feature>
<feature type="transmembrane region" description="Helical" evidence="8">
    <location>
        <begin position="126"/>
        <end position="146"/>
    </location>
</feature>
<keyword evidence="2" id="KW-1003">Cell membrane</keyword>
<feature type="transmembrane region" description="Helical" evidence="8">
    <location>
        <begin position="503"/>
        <end position="528"/>
    </location>
</feature>
<evidence type="ECO:0000256" key="1">
    <source>
        <dbReference type="ARBA" id="ARBA00004651"/>
    </source>
</evidence>
<dbReference type="Pfam" id="PF03023">
    <property type="entry name" value="MurJ"/>
    <property type="match status" value="1"/>
</dbReference>
<dbReference type="InterPro" id="IPR051050">
    <property type="entry name" value="Lipid_II_flippase_MurJ/MviN"/>
</dbReference>
<feature type="transmembrane region" description="Helical" evidence="8">
    <location>
        <begin position="429"/>
        <end position="451"/>
    </location>
</feature>
<dbReference type="PANTHER" id="PTHR47019">
    <property type="entry name" value="LIPID II FLIPPASE MURJ"/>
    <property type="match status" value="1"/>
</dbReference>
<comment type="subcellular location">
    <subcellularLocation>
        <location evidence="1">Cell membrane</location>
        <topology evidence="1">Multi-pass membrane protein</topology>
    </subcellularLocation>
</comment>
<gene>
    <name evidence="9" type="ORF">UFOPK1503_00857</name>
</gene>